<proteinExistence type="predicted"/>
<evidence type="ECO:0000313" key="2">
    <source>
        <dbReference type="Proteomes" id="UP001189429"/>
    </source>
</evidence>
<evidence type="ECO:0008006" key="3">
    <source>
        <dbReference type="Google" id="ProtNLM"/>
    </source>
</evidence>
<accession>A0ABN9VIH0</accession>
<keyword evidence="2" id="KW-1185">Reference proteome</keyword>
<evidence type="ECO:0000313" key="1">
    <source>
        <dbReference type="EMBL" id="CAK0873024.1"/>
    </source>
</evidence>
<reference evidence="1" key="1">
    <citation type="submission" date="2023-10" db="EMBL/GenBank/DDBJ databases">
        <authorList>
            <person name="Chen Y."/>
            <person name="Shah S."/>
            <person name="Dougan E. K."/>
            <person name="Thang M."/>
            <person name="Chan C."/>
        </authorList>
    </citation>
    <scope>NUCLEOTIDE SEQUENCE [LARGE SCALE GENOMIC DNA]</scope>
</reference>
<sequence>MAASSGTMYGASLSEAGCRAECDADIRCTAYAFSEELPGAKPERCLLGQGVASLHPRPQWFAYAPRDAAGFLQGGGPISCFRRAGPVVLDGFRSAGAWSSVATLVLSLVLAASTCGSCCHLYNLLMLRQGKPTAAELSVLMCCPCCAHRVHRQLRDPIFDSDSDEEASSDNEDGDR</sequence>
<dbReference type="Proteomes" id="UP001189429">
    <property type="component" value="Unassembled WGS sequence"/>
</dbReference>
<dbReference type="EMBL" id="CAUYUJ010017229">
    <property type="protein sequence ID" value="CAK0873024.1"/>
    <property type="molecule type" value="Genomic_DNA"/>
</dbReference>
<comment type="caution">
    <text evidence="1">The sequence shown here is derived from an EMBL/GenBank/DDBJ whole genome shotgun (WGS) entry which is preliminary data.</text>
</comment>
<organism evidence="1 2">
    <name type="scientific">Prorocentrum cordatum</name>
    <dbReference type="NCBI Taxonomy" id="2364126"/>
    <lineage>
        <taxon>Eukaryota</taxon>
        <taxon>Sar</taxon>
        <taxon>Alveolata</taxon>
        <taxon>Dinophyceae</taxon>
        <taxon>Prorocentrales</taxon>
        <taxon>Prorocentraceae</taxon>
        <taxon>Prorocentrum</taxon>
    </lineage>
</organism>
<gene>
    <name evidence="1" type="ORF">PCOR1329_LOCUS58330</name>
</gene>
<name>A0ABN9VIH0_9DINO</name>
<protein>
    <recommendedName>
        <fullName evidence="3">Apple domain-containing protein</fullName>
    </recommendedName>
</protein>